<accession>A0AAD4H475</accession>
<feature type="compositionally biased region" description="Low complexity" evidence="1">
    <location>
        <begin position="45"/>
        <end position="70"/>
    </location>
</feature>
<feature type="compositionally biased region" description="Low complexity" evidence="1">
    <location>
        <begin position="503"/>
        <end position="514"/>
    </location>
</feature>
<gene>
    <name evidence="3" type="ORF">BGZ95_000639</name>
</gene>
<feature type="region of interest" description="Disordered" evidence="1">
    <location>
        <begin position="1"/>
        <end position="70"/>
    </location>
</feature>
<feature type="region of interest" description="Disordered" evidence="1">
    <location>
        <begin position="215"/>
        <end position="568"/>
    </location>
</feature>
<feature type="compositionally biased region" description="Low complexity" evidence="1">
    <location>
        <begin position="525"/>
        <end position="544"/>
    </location>
</feature>
<name>A0AAD4H475_9FUNG</name>
<protein>
    <submittedName>
        <fullName evidence="3">Uncharacterized protein</fullName>
    </submittedName>
</protein>
<feature type="compositionally biased region" description="Pro residues" evidence="1">
    <location>
        <begin position="1"/>
        <end position="24"/>
    </location>
</feature>
<feature type="compositionally biased region" description="Low complexity" evidence="1">
    <location>
        <begin position="551"/>
        <end position="568"/>
    </location>
</feature>
<feature type="compositionally biased region" description="Low complexity" evidence="1">
    <location>
        <begin position="25"/>
        <end position="38"/>
    </location>
</feature>
<feature type="transmembrane region" description="Helical" evidence="2">
    <location>
        <begin position="73"/>
        <end position="96"/>
    </location>
</feature>
<feature type="compositionally biased region" description="Polar residues" evidence="1">
    <location>
        <begin position="418"/>
        <end position="435"/>
    </location>
</feature>
<dbReference type="Proteomes" id="UP001194580">
    <property type="component" value="Unassembled WGS sequence"/>
</dbReference>
<feature type="compositionally biased region" description="Polar residues" evidence="1">
    <location>
        <begin position="265"/>
        <end position="300"/>
    </location>
</feature>
<evidence type="ECO:0000256" key="2">
    <source>
        <dbReference type="SAM" id="Phobius"/>
    </source>
</evidence>
<feature type="compositionally biased region" description="Basic and acidic residues" evidence="1">
    <location>
        <begin position="106"/>
        <end position="132"/>
    </location>
</feature>
<feature type="compositionally biased region" description="Basic and acidic residues" evidence="1">
    <location>
        <begin position="215"/>
        <end position="225"/>
    </location>
</feature>
<keyword evidence="4" id="KW-1185">Reference proteome</keyword>
<comment type="caution">
    <text evidence="3">The sequence shown here is derived from an EMBL/GenBank/DDBJ whole genome shotgun (WGS) entry which is preliminary data.</text>
</comment>
<feature type="compositionally biased region" description="Basic and acidic residues" evidence="1">
    <location>
        <begin position="179"/>
        <end position="188"/>
    </location>
</feature>
<keyword evidence="2" id="KW-1133">Transmembrane helix</keyword>
<keyword evidence="2" id="KW-0812">Transmembrane</keyword>
<reference evidence="3" key="1">
    <citation type="journal article" date="2020" name="Fungal Divers.">
        <title>Resolving the Mortierellaceae phylogeny through synthesis of multi-gene phylogenetics and phylogenomics.</title>
        <authorList>
            <person name="Vandepol N."/>
            <person name="Liber J."/>
            <person name="Desiro A."/>
            <person name="Na H."/>
            <person name="Kennedy M."/>
            <person name="Barry K."/>
            <person name="Grigoriev I.V."/>
            <person name="Miller A.N."/>
            <person name="O'Donnell K."/>
            <person name="Stajich J.E."/>
            <person name="Bonito G."/>
        </authorList>
    </citation>
    <scope>NUCLEOTIDE SEQUENCE</scope>
    <source>
        <strain evidence="3">NRRL 28262</strain>
    </source>
</reference>
<organism evidence="3 4">
    <name type="scientific">Linnemannia exigua</name>
    <dbReference type="NCBI Taxonomy" id="604196"/>
    <lineage>
        <taxon>Eukaryota</taxon>
        <taxon>Fungi</taxon>
        <taxon>Fungi incertae sedis</taxon>
        <taxon>Mucoromycota</taxon>
        <taxon>Mortierellomycotina</taxon>
        <taxon>Mortierellomycetes</taxon>
        <taxon>Mortierellales</taxon>
        <taxon>Mortierellaceae</taxon>
        <taxon>Linnemannia</taxon>
    </lineage>
</organism>
<dbReference type="AlphaFoldDB" id="A0AAD4H475"/>
<feature type="compositionally biased region" description="Low complexity" evidence="1">
    <location>
        <begin position="247"/>
        <end position="257"/>
    </location>
</feature>
<feature type="region of interest" description="Disordered" evidence="1">
    <location>
        <begin position="104"/>
        <end position="202"/>
    </location>
</feature>
<keyword evidence="2" id="KW-0472">Membrane</keyword>
<feature type="compositionally biased region" description="Low complexity" evidence="1">
    <location>
        <begin position="439"/>
        <end position="470"/>
    </location>
</feature>
<evidence type="ECO:0000256" key="1">
    <source>
        <dbReference type="SAM" id="MobiDB-lite"/>
    </source>
</evidence>
<evidence type="ECO:0000313" key="3">
    <source>
        <dbReference type="EMBL" id="KAG0271539.1"/>
    </source>
</evidence>
<proteinExistence type="predicted"/>
<feature type="compositionally biased region" description="Gly residues" evidence="1">
    <location>
        <begin position="488"/>
        <end position="502"/>
    </location>
</feature>
<sequence>MDPKPTTTPAPPKPKPTPVKPPTNPTTTTAPPKKTTTAGNGGVLPPASSTTPTISPSTSPDAESSSAAGGLPVGAIAGIAAGGALILMFLVSIFVCKKRRARRYAARPDGHDPSRDPIDPNEVLPRDNKYDQRTPTLAHSSAAGGGAVGAAGALSSNRSGNSRDGDSGFISYPLALRGASEEDSKSRELATYQDPRTEQTQRALEQEYSHYEDHIQSHFEPDSPETRPASLRPGPGPASPTNGPSQNNINNNINNINRAQHLPTPISTSNPSMEFSRNTPAPMSPSQRNFLQQQESSPISPRSRPAHPLSSPSGPRGQDAVIVNDMGNEFVIQSSSNNSRRDSFEQDGSVVQSELSYRRGVPPRKSQESNLGGGSAPPSGVLQYPASGTPSPMALGPQRGPGSGGRPGPGPGPGPGSNSTFSSPRQGPSGYSTSPPVRPSQYQPQPQHQYQPPPQGYQQQQQSPYQQYPQDPMNGYGSPPMRPQQPRQGGGGGYPGGPGSPGGMRSPPMSPQSRGPGGYSPHMGPNYPQQQQPYQQQYQPQSNYAPPPPHQQQQQSPNYRPRHNNNNY</sequence>
<evidence type="ECO:0000313" key="4">
    <source>
        <dbReference type="Proteomes" id="UP001194580"/>
    </source>
</evidence>
<dbReference type="EMBL" id="JAAAIL010001116">
    <property type="protein sequence ID" value="KAG0271539.1"/>
    <property type="molecule type" value="Genomic_DNA"/>
</dbReference>